<dbReference type="OrthoDB" id="2487678at2759"/>
<dbReference type="AlphaFoldDB" id="A0A9N8ZU68"/>
<gene>
    <name evidence="2" type="ORF">RFULGI_LOCUS2729</name>
</gene>
<proteinExistence type="predicted"/>
<keyword evidence="3" id="KW-1185">Reference proteome</keyword>
<dbReference type="Pfam" id="PF01823">
    <property type="entry name" value="MACPF"/>
    <property type="match status" value="1"/>
</dbReference>
<dbReference type="EMBL" id="CAJVPZ010002151">
    <property type="protein sequence ID" value="CAG8507351.1"/>
    <property type="molecule type" value="Genomic_DNA"/>
</dbReference>
<evidence type="ECO:0000313" key="3">
    <source>
        <dbReference type="Proteomes" id="UP000789396"/>
    </source>
</evidence>
<evidence type="ECO:0000313" key="2">
    <source>
        <dbReference type="EMBL" id="CAG8507351.1"/>
    </source>
</evidence>
<protein>
    <submittedName>
        <fullName evidence="2">12990_t:CDS:1</fullName>
    </submittedName>
</protein>
<feature type="non-terminal residue" evidence="2">
    <location>
        <position position="534"/>
    </location>
</feature>
<reference evidence="2" key="1">
    <citation type="submission" date="2021-06" db="EMBL/GenBank/DDBJ databases">
        <authorList>
            <person name="Kallberg Y."/>
            <person name="Tangrot J."/>
            <person name="Rosling A."/>
        </authorList>
    </citation>
    <scope>NUCLEOTIDE SEQUENCE</scope>
    <source>
        <strain evidence="2">IN212</strain>
    </source>
</reference>
<sequence>MSSHIIQQFLKNLSKQNDKVENLDSSSSSRCLEEIQISINIQIKGETKLHCCKLNDSLSKIRQDFESNGIRIDEHMVFMTKDEAEISQKDEDKLKLFMLKYNDGDTLKVKELKTCKKYIADYSLKRCLNDEKDINNKTVEDCNQINSTIEKEVSSISYDRQFSINGKVAIAVPYVTSISNQYALSTKKQISDNLDILHLCNNFLVVKAVLNLGEAQLKEELENEIDKILALQAFYEKYGKFYIKKLFLGGKLTSNETHDNSGHNESRSNQASVGVGGGAYGVTANASVENKIDFKVSHNQIIEAKKFNRVGGTDMEIHNENDLKEWETSLSDEKNWEVVEHEVEPVFNLLSKEKRRRIIEKILGKKHDELKIGCIIVGYPEKVDYTEPKFMKNCSKRIDNKNNPIEIGHTEDYFPLISCVQEVDSFDSFDMSDIAIGIRFSNSGTLTASLFGYDIKSYAKLEKSWKRQWHWNLTTYKNTYLFYDKNKIDNGVKQDKEDKGNFVCIIDRKGFVNCDSKNLTFRYFNSSDRGTELK</sequence>
<dbReference type="InterPro" id="IPR020864">
    <property type="entry name" value="MACPF"/>
</dbReference>
<comment type="caution">
    <text evidence="2">The sequence shown here is derived from an EMBL/GenBank/DDBJ whole genome shotgun (WGS) entry which is preliminary data.</text>
</comment>
<dbReference type="Proteomes" id="UP000789396">
    <property type="component" value="Unassembled WGS sequence"/>
</dbReference>
<organism evidence="2 3">
    <name type="scientific">Racocetra fulgida</name>
    <dbReference type="NCBI Taxonomy" id="60492"/>
    <lineage>
        <taxon>Eukaryota</taxon>
        <taxon>Fungi</taxon>
        <taxon>Fungi incertae sedis</taxon>
        <taxon>Mucoromycota</taxon>
        <taxon>Glomeromycotina</taxon>
        <taxon>Glomeromycetes</taxon>
        <taxon>Diversisporales</taxon>
        <taxon>Gigasporaceae</taxon>
        <taxon>Racocetra</taxon>
    </lineage>
</organism>
<name>A0A9N8ZU68_9GLOM</name>
<feature type="domain" description="MACPF" evidence="1">
    <location>
        <begin position="218"/>
        <end position="355"/>
    </location>
</feature>
<evidence type="ECO:0000259" key="1">
    <source>
        <dbReference type="Pfam" id="PF01823"/>
    </source>
</evidence>
<accession>A0A9N8ZU68</accession>